<sequence length="90" mass="10629">MTSTIERHLRFLPLQWAAFFCHALVHRTGTMTRDRLYVLQNNTYTSYWASSCIGLGRAYTGCRWSSDHSSRTPLRRHRNRPVRNVFGMPR</sequence>
<reference evidence="1" key="1">
    <citation type="submission" date="2016-03" db="EMBL/GenBank/DDBJ databases">
        <authorList>
            <person name="Ploux O."/>
        </authorList>
    </citation>
    <scope>NUCLEOTIDE SEQUENCE</scope>
    <source>
        <strain evidence="1">UC10</strain>
    </source>
</reference>
<evidence type="ECO:0000313" key="1">
    <source>
        <dbReference type="EMBL" id="SBS75289.1"/>
    </source>
</evidence>
<protein>
    <submittedName>
        <fullName evidence="1">Uncharacterized protein</fullName>
    </submittedName>
</protein>
<dbReference type="EMBL" id="FLQS01000014">
    <property type="protein sequence ID" value="SBS75289.1"/>
    <property type="molecule type" value="Genomic_DNA"/>
</dbReference>
<dbReference type="AlphaFoldDB" id="A0A1Y5PD92"/>
<name>A0A1Y5PD92_9MYCO</name>
<gene>
    <name evidence="1" type="ORF">MHPYR_210074</name>
</gene>
<accession>A0A1Y5PD92</accession>
<organism evidence="1">
    <name type="scientific">uncultured Mycobacterium sp</name>
    <dbReference type="NCBI Taxonomy" id="171292"/>
    <lineage>
        <taxon>Bacteria</taxon>
        <taxon>Bacillati</taxon>
        <taxon>Actinomycetota</taxon>
        <taxon>Actinomycetes</taxon>
        <taxon>Mycobacteriales</taxon>
        <taxon>Mycobacteriaceae</taxon>
        <taxon>Mycobacterium</taxon>
        <taxon>environmental samples</taxon>
    </lineage>
</organism>
<proteinExistence type="predicted"/>